<dbReference type="HOGENOM" id="CLU_000384_32_1_1"/>
<gene>
    <name evidence="1" type="ORF">SERLA73DRAFT_61670</name>
</gene>
<dbReference type="EMBL" id="GL945487">
    <property type="protein sequence ID" value="EGN94927.1"/>
    <property type="molecule type" value="Genomic_DNA"/>
</dbReference>
<sequence length="77" mass="8521">LLHSGANSIFIDQVWVEQIELPLVGLDIFIPIYNIDGTLNISGCIMHKCFFVIEYHGHGEQVTAKATQLGKINLILG</sequence>
<evidence type="ECO:0000313" key="1">
    <source>
        <dbReference type="EMBL" id="EGN94927.1"/>
    </source>
</evidence>
<name>F8QA22_SERL3</name>
<organism evidence="2">
    <name type="scientific">Serpula lacrymans var. lacrymans (strain S7.3)</name>
    <name type="common">Dry rot fungus</name>
    <dbReference type="NCBI Taxonomy" id="936435"/>
    <lineage>
        <taxon>Eukaryota</taxon>
        <taxon>Fungi</taxon>
        <taxon>Dikarya</taxon>
        <taxon>Basidiomycota</taxon>
        <taxon>Agaricomycotina</taxon>
        <taxon>Agaricomycetes</taxon>
        <taxon>Agaricomycetidae</taxon>
        <taxon>Boletales</taxon>
        <taxon>Coniophorineae</taxon>
        <taxon>Serpulaceae</taxon>
        <taxon>Serpula</taxon>
    </lineage>
</organism>
<keyword evidence="2" id="KW-1185">Reference proteome</keyword>
<accession>F8QA22</accession>
<feature type="non-terminal residue" evidence="1">
    <location>
        <position position="1"/>
    </location>
</feature>
<dbReference type="AlphaFoldDB" id="F8QA22"/>
<protein>
    <submittedName>
        <fullName evidence="1">Uncharacterized protein</fullName>
    </submittedName>
</protein>
<evidence type="ECO:0000313" key="2">
    <source>
        <dbReference type="Proteomes" id="UP000008063"/>
    </source>
</evidence>
<reference evidence="2" key="1">
    <citation type="journal article" date="2011" name="Science">
        <title>The plant cell wall-decomposing machinery underlies the functional diversity of forest fungi.</title>
        <authorList>
            <person name="Eastwood D.C."/>
            <person name="Floudas D."/>
            <person name="Binder M."/>
            <person name="Majcherczyk A."/>
            <person name="Schneider P."/>
            <person name="Aerts A."/>
            <person name="Asiegbu F.O."/>
            <person name="Baker S.E."/>
            <person name="Barry K."/>
            <person name="Bendiksby M."/>
            <person name="Blumentritt M."/>
            <person name="Coutinho P.M."/>
            <person name="Cullen D."/>
            <person name="de Vries R.P."/>
            <person name="Gathman A."/>
            <person name="Goodell B."/>
            <person name="Henrissat B."/>
            <person name="Ihrmark K."/>
            <person name="Kauserud H."/>
            <person name="Kohler A."/>
            <person name="LaButti K."/>
            <person name="Lapidus A."/>
            <person name="Lavin J.L."/>
            <person name="Lee Y.-H."/>
            <person name="Lindquist E."/>
            <person name="Lilly W."/>
            <person name="Lucas S."/>
            <person name="Morin E."/>
            <person name="Murat C."/>
            <person name="Oguiza J.A."/>
            <person name="Park J."/>
            <person name="Pisabarro A.G."/>
            <person name="Riley R."/>
            <person name="Rosling A."/>
            <person name="Salamov A."/>
            <person name="Schmidt O."/>
            <person name="Schmutz J."/>
            <person name="Skrede I."/>
            <person name="Stenlid J."/>
            <person name="Wiebenga A."/>
            <person name="Xie X."/>
            <person name="Kuees U."/>
            <person name="Hibbett D.S."/>
            <person name="Hoffmeister D."/>
            <person name="Hoegberg N."/>
            <person name="Martin F."/>
            <person name="Grigoriev I.V."/>
            <person name="Watkinson S.C."/>
        </authorList>
    </citation>
    <scope>NUCLEOTIDE SEQUENCE [LARGE SCALE GENOMIC DNA]</scope>
    <source>
        <strain evidence="2">strain S7.3</strain>
    </source>
</reference>
<proteinExistence type="predicted"/>
<dbReference type="InParanoid" id="F8QA22"/>
<dbReference type="Proteomes" id="UP000008063">
    <property type="component" value="Unassembled WGS sequence"/>
</dbReference>